<dbReference type="Gene3D" id="2.60.40.10">
    <property type="entry name" value="Immunoglobulins"/>
    <property type="match status" value="1"/>
</dbReference>
<dbReference type="InterPro" id="IPR013783">
    <property type="entry name" value="Ig-like_fold"/>
</dbReference>
<evidence type="ECO:0000313" key="1">
    <source>
        <dbReference type="EMBL" id="KAF5904433.1"/>
    </source>
</evidence>
<comment type="caution">
    <text evidence="1">The sequence shown here is derived from an EMBL/GenBank/DDBJ whole genome shotgun (WGS) entry which is preliminary data.</text>
</comment>
<dbReference type="AlphaFoldDB" id="A0A8J4UBW2"/>
<keyword evidence="2" id="KW-1185">Reference proteome</keyword>
<accession>A0A8J4UBW2</accession>
<dbReference type="EMBL" id="QNUK01000056">
    <property type="protein sequence ID" value="KAF5904433.1"/>
    <property type="molecule type" value="Genomic_DNA"/>
</dbReference>
<reference evidence="1" key="1">
    <citation type="submission" date="2020-07" db="EMBL/GenBank/DDBJ databases">
        <title>Clarias magur genome sequencing, assembly and annotation.</title>
        <authorList>
            <person name="Kushwaha B."/>
            <person name="Kumar R."/>
            <person name="Das P."/>
            <person name="Joshi C.G."/>
            <person name="Kumar D."/>
            <person name="Nagpure N.S."/>
            <person name="Pandey M."/>
            <person name="Agarwal S."/>
            <person name="Srivastava S."/>
            <person name="Singh M."/>
            <person name="Sahoo L."/>
            <person name="Jayasankar P."/>
            <person name="Meher P.K."/>
            <person name="Koringa P.G."/>
            <person name="Iquebal M.A."/>
            <person name="Das S.P."/>
            <person name="Bit A."/>
            <person name="Patnaik S."/>
            <person name="Patel N."/>
            <person name="Shah T.M."/>
            <person name="Hinsu A."/>
            <person name="Jena J.K."/>
        </authorList>
    </citation>
    <scope>NUCLEOTIDE SEQUENCE</scope>
    <source>
        <strain evidence="1">CIFAMagur01</strain>
        <tissue evidence="1">Testis</tissue>
    </source>
</reference>
<organism evidence="1 2">
    <name type="scientific">Clarias magur</name>
    <name type="common">Asian catfish</name>
    <name type="synonym">Macropteronotus magur</name>
    <dbReference type="NCBI Taxonomy" id="1594786"/>
    <lineage>
        <taxon>Eukaryota</taxon>
        <taxon>Metazoa</taxon>
        <taxon>Chordata</taxon>
        <taxon>Craniata</taxon>
        <taxon>Vertebrata</taxon>
        <taxon>Euteleostomi</taxon>
        <taxon>Actinopterygii</taxon>
        <taxon>Neopterygii</taxon>
        <taxon>Teleostei</taxon>
        <taxon>Ostariophysi</taxon>
        <taxon>Siluriformes</taxon>
        <taxon>Clariidae</taxon>
        <taxon>Clarias</taxon>
    </lineage>
</organism>
<gene>
    <name evidence="1" type="ORF">DAT39_005846</name>
</gene>
<name>A0A8J4UBW2_CLAMG</name>
<proteinExistence type="predicted"/>
<dbReference type="Proteomes" id="UP000727407">
    <property type="component" value="Unassembled WGS sequence"/>
</dbReference>
<sequence length="74" mass="7822">VTSVSLVPSANPLAVGENVTITLNPQMNITVGSWLLGGNILVTFYPGGFKVNDGYTGRISFNTSTSQITLYSVQ</sequence>
<dbReference type="OrthoDB" id="6159398at2759"/>
<feature type="non-terminal residue" evidence="1">
    <location>
        <position position="74"/>
    </location>
</feature>
<evidence type="ECO:0000313" key="2">
    <source>
        <dbReference type="Proteomes" id="UP000727407"/>
    </source>
</evidence>
<feature type="non-terminal residue" evidence="1">
    <location>
        <position position="1"/>
    </location>
</feature>
<protein>
    <submittedName>
        <fullName evidence="1">Carcinoembryonic antigen-related cell adhesion molecule 5-like</fullName>
    </submittedName>
</protein>